<dbReference type="Proteomes" id="UP000547614">
    <property type="component" value="Unassembled WGS sequence"/>
</dbReference>
<gene>
    <name evidence="1" type="ORF">FHR94_001870</name>
</gene>
<dbReference type="PROSITE" id="PS51257">
    <property type="entry name" value="PROKAR_LIPOPROTEIN"/>
    <property type="match status" value="1"/>
</dbReference>
<reference evidence="1 2" key="1">
    <citation type="submission" date="2020-08" db="EMBL/GenBank/DDBJ databases">
        <title>Genomic Encyclopedia of Type Strains, Phase III (KMG-III): the genomes of soil and plant-associated and newly described type strains.</title>
        <authorList>
            <person name="Whitman W."/>
        </authorList>
    </citation>
    <scope>NUCLEOTIDE SEQUENCE [LARGE SCALE GENOMIC DNA]</scope>
    <source>
        <strain evidence="1 2">CECT 7282</strain>
    </source>
</reference>
<protein>
    <submittedName>
        <fullName evidence="1">Outer membrane protein assembly factor BamC</fullName>
    </submittedName>
</protein>
<sequence>MSAALKWMPLTAVIALALAGCAREGYYDDRQADYVEAEESAPLVLPDARESRRYRDAMPVPEAAVPLQTRGDAFEAPRPQPLSAARGLEAGAVERREIGEQRWLVVGAEPAAVWPELERFARLRGLEVVNRDSARGVLETDQVRLVVHPGLRPGVSEVRCEQGGRPVSRCLQALSRHLASRHVAASASSLATQPVGDYPRPRLMQQGGEWQVMVPVDIDRTWAELSHQLAADFSVAGRRELIERDAKAHTFLVDYMTLSERSTGLLGTLVSLGQESPQRIRVVLEARGPERTVLRVRPADTDELSAEDRRELLERMASLLR</sequence>
<dbReference type="AlphaFoldDB" id="A0A839VDR6"/>
<evidence type="ECO:0000313" key="1">
    <source>
        <dbReference type="EMBL" id="MBB3190636.1"/>
    </source>
</evidence>
<name>A0A839VDR6_9GAMM</name>
<keyword evidence="2" id="KW-1185">Reference proteome</keyword>
<dbReference type="EMBL" id="JACHXP010000008">
    <property type="protein sequence ID" value="MBB3190636.1"/>
    <property type="molecule type" value="Genomic_DNA"/>
</dbReference>
<dbReference type="RefSeq" id="WP_343064654.1">
    <property type="nucleotide sequence ID" value="NZ_JACHXP010000008.1"/>
</dbReference>
<comment type="caution">
    <text evidence="1">The sequence shown here is derived from an EMBL/GenBank/DDBJ whole genome shotgun (WGS) entry which is preliminary data.</text>
</comment>
<organism evidence="1 2">
    <name type="scientific">Halomonas cerina</name>
    <dbReference type="NCBI Taxonomy" id="447424"/>
    <lineage>
        <taxon>Bacteria</taxon>
        <taxon>Pseudomonadati</taxon>
        <taxon>Pseudomonadota</taxon>
        <taxon>Gammaproteobacteria</taxon>
        <taxon>Oceanospirillales</taxon>
        <taxon>Halomonadaceae</taxon>
        <taxon>Halomonas</taxon>
    </lineage>
</organism>
<proteinExistence type="predicted"/>
<accession>A0A839VDR6</accession>
<evidence type="ECO:0000313" key="2">
    <source>
        <dbReference type="Proteomes" id="UP000547614"/>
    </source>
</evidence>